<comment type="caution">
    <text evidence="13">The sequence shown here is derived from an EMBL/GenBank/DDBJ whole genome shotgun (WGS) entry which is preliminary data.</text>
</comment>
<dbReference type="EMBL" id="CAJMWX010001053">
    <property type="protein sequence ID" value="CAE6462960.1"/>
    <property type="molecule type" value="Genomic_DNA"/>
</dbReference>
<evidence type="ECO:0000256" key="11">
    <source>
        <dbReference type="SAM" id="MobiDB-lite"/>
    </source>
</evidence>
<organism evidence="13 14">
    <name type="scientific">Rhizoctonia solani</name>
    <dbReference type="NCBI Taxonomy" id="456999"/>
    <lineage>
        <taxon>Eukaryota</taxon>
        <taxon>Fungi</taxon>
        <taxon>Dikarya</taxon>
        <taxon>Basidiomycota</taxon>
        <taxon>Agaricomycotina</taxon>
        <taxon>Agaricomycetes</taxon>
        <taxon>Cantharellales</taxon>
        <taxon>Ceratobasidiaceae</taxon>
        <taxon>Rhizoctonia</taxon>
    </lineage>
</organism>
<name>A0A8H3BSJ6_9AGAM</name>
<feature type="region of interest" description="Disordered" evidence="11">
    <location>
        <begin position="810"/>
        <end position="837"/>
    </location>
</feature>
<dbReference type="InterPro" id="IPR027417">
    <property type="entry name" value="P-loop_NTPase"/>
</dbReference>
<keyword evidence="7 10" id="KW-0067">ATP-binding</keyword>
<feature type="region of interest" description="Disordered" evidence="11">
    <location>
        <begin position="4242"/>
        <end position="4695"/>
    </location>
</feature>
<dbReference type="InterPro" id="IPR003593">
    <property type="entry name" value="AAA+_ATPase"/>
</dbReference>
<evidence type="ECO:0000256" key="7">
    <source>
        <dbReference type="ARBA" id="ARBA00022840"/>
    </source>
</evidence>
<dbReference type="Gene3D" id="3.40.50.300">
    <property type="entry name" value="P-loop containing nucleotide triphosphate hydrolases"/>
    <property type="match status" value="6"/>
</dbReference>
<dbReference type="Proteomes" id="UP000663888">
    <property type="component" value="Unassembled WGS sequence"/>
</dbReference>
<evidence type="ECO:0000256" key="4">
    <source>
        <dbReference type="ARBA" id="ARBA00017143"/>
    </source>
</evidence>
<evidence type="ECO:0000256" key="8">
    <source>
        <dbReference type="ARBA" id="ARBA00023186"/>
    </source>
</evidence>
<dbReference type="Pfam" id="PF07728">
    <property type="entry name" value="AAA_5"/>
    <property type="match status" value="7"/>
</dbReference>
<feature type="compositionally biased region" description="Basic and acidic residues" evidence="11">
    <location>
        <begin position="4634"/>
        <end position="4651"/>
    </location>
</feature>
<dbReference type="InterPro" id="IPR025662">
    <property type="entry name" value="Sigma_54_int_dom_ATP-bd_1"/>
</dbReference>
<feature type="compositionally biased region" description="Acidic residues" evidence="11">
    <location>
        <begin position="4667"/>
        <end position="4676"/>
    </location>
</feature>
<dbReference type="FunFam" id="3.40.50.300:FF:000142">
    <property type="entry name" value="Midasin"/>
    <property type="match status" value="1"/>
</dbReference>
<comment type="subcellular location">
    <subcellularLocation>
        <location evidence="1">Nucleus</location>
        <location evidence="1">Nucleolus</location>
    </subcellularLocation>
    <subcellularLocation>
        <location evidence="2">Nucleus</location>
        <location evidence="2">Nucleoplasm</location>
    </subcellularLocation>
</comment>
<dbReference type="SUPFAM" id="SSF53300">
    <property type="entry name" value="vWA-like"/>
    <property type="match status" value="1"/>
</dbReference>
<dbReference type="PROSITE" id="PS00675">
    <property type="entry name" value="SIGMA54_INTERACT_1"/>
    <property type="match status" value="1"/>
</dbReference>
<dbReference type="GO" id="GO:0030687">
    <property type="term" value="C:preribosome, large subunit precursor"/>
    <property type="evidence" value="ECO:0007669"/>
    <property type="project" value="TreeGrafter"/>
</dbReference>
<dbReference type="GO" id="GO:0005654">
    <property type="term" value="C:nucleoplasm"/>
    <property type="evidence" value="ECO:0007669"/>
    <property type="project" value="UniProtKB-SubCell"/>
</dbReference>
<dbReference type="Pfam" id="PF17867">
    <property type="entry name" value="AAA_lid_7"/>
    <property type="match status" value="3"/>
</dbReference>
<evidence type="ECO:0000259" key="12">
    <source>
        <dbReference type="PROSITE" id="PS50234"/>
    </source>
</evidence>
<dbReference type="PANTHER" id="PTHR48103">
    <property type="entry name" value="MIDASIN-RELATED"/>
    <property type="match status" value="1"/>
</dbReference>
<feature type="compositionally biased region" description="Acidic residues" evidence="11">
    <location>
        <begin position="4570"/>
        <end position="4582"/>
    </location>
</feature>
<gene>
    <name evidence="13" type="ORF">RDB_LOCUS92441</name>
</gene>
<keyword evidence="9 10" id="KW-0539">Nucleus</keyword>
<dbReference type="SUPFAM" id="SSF52540">
    <property type="entry name" value="P-loop containing nucleoside triphosphate hydrolases"/>
    <property type="match status" value="7"/>
</dbReference>
<dbReference type="InterPro" id="IPR041190">
    <property type="entry name" value="Midasin_AAA_lid_5"/>
</dbReference>
<evidence type="ECO:0000313" key="13">
    <source>
        <dbReference type="EMBL" id="CAE6462960.1"/>
    </source>
</evidence>
<dbReference type="SMART" id="SM00382">
    <property type="entry name" value="AAA"/>
    <property type="match status" value="4"/>
</dbReference>
<dbReference type="GO" id="GO:0005730">
    <property type="term" value="C:nucleolus"/>
    <property type="evidence" value="ECO:0007669"/>
    <property type="project" value="UniProtKB-SubCell"/>
</dbReference>
<feature type="compositionally biased region" description="Polar residues" evidence="11">
    <location>
        <begin position="4602"/>
        <end position="4624"/>
    </location>
</feature>
<reference evidence="13" key="1">
    <citation type="submission" date="2021-01" db="EMBL/GenBank/DDBJ databases">
        <authorList>
            <person name="Kaushik A."/>
        </authorList>
    </citation>
    <scope>NUCLEOTIDE SEQUENCE</scope>
    <source>
        <strain evidence="13">AG4-R118</strain>
    </source>
</reference>
<feature type="compositionally biased region" description="Basic and acidic residues" evidence="11">
    <location>
        <begin position="4355"/>
        <end position="4413"/>
    </location>
</feature>
<keyword evidence="8 10" id="KW-0143">Chaperone</keyword>
<comment type="function">
    <text evidence="10">Nuclear chaperone required for maturation and nuclear export of pre-60S ribosome subunits.</text>
</comment>
<dbReference type="FunFam" id="3.40.50.300:FF:001368">
    <property type="entry name" value="Midasin"/>
    <property type="match status" value="1"/>
</dbReference>
<sequence length="5092" mass="565762">MHTPDTIMGAHDPLKFDLLGQSQVLLHKIALCTQPIPAKACLEAAISVPSKFNAPEVLCAISRLMAAPAFTVLVSDTFRPLLMDLCARWLDDDSIDEVDRLVALCLLVEPYEEIFPILAAYLGRTSLSHGPLGFISEPNLVVSDLPAQHLQRILIAYYRLLAADPGTPTRLGWSATLLQALFRPVPGISSPHPDHAVRWLALRCFGTQTGLTEITRGKLEAEFLSVDGVDPIELHTGYELKLDLANNTGILVPKEITMDARVFPVAEIKRIQTKREGLAHQPVDSFFPSQLITAQILESDLSPWISNVSGVLIFSNSSVRGREPLASYVATPTTVNTLRSLALHVSQRIPTLVSATAASGKMTLLRELARRIHPEGEQGLVVLQLADTSLDAKSLIGSYVSVSATHGSTGGFEWQDGAIPRALRSGKWLILADVDRASTEVLATFLPLVESMRPGKFIGELPSIDLGGGRGQVQGAASFMLFGTRSVSKTTKDKTHAYTPPTFFGHKHWFEVQLLPPSVDELVLIVQRRFSSFGHALSLAIVAFWKEMKDAAHGLTKARDIGMRDLEKFCARLEQLCLPNASSTQGRSFAQLFPNHLVREDILLEARDVFFAAYQIGTSHFNLLANRTASLLELDEERVDWVLSKRTPQYSLRKTGEVLIGRSQLQTNTSTNVSDTSTSKTFALHRPALSLLESISASVKTRESILLVGETGTGKTTSVQHAAQLTLTPLVVLNLSNQSEASDLLGGFRPIDARVPAGQLQETFTELFGETFSRKKNKSFEDAVRSAYVGGKWARVVKMWREAGRMAGIESAREQNESRSQEATHEDQSEGPRKRRKFSPEWEGFMRAVDEFDAAHVKGQSKFVFSFVEGPLVTALRNGHWILLDEVNLASSETLECIASILQGPYGSVTLTEAGQLDPIPRHPDFRLFACMNPATDAGKKDLPPNIRSRFTEFYVPPPDADEEALRSMVQQYIGHCSLGDKAAITDVADFYIAAKRLTTGRQLADGQNHIPHFSMRTLARALTFASDLAPTMKLRRALWEGVTMAFMMTLDAKSASMLRSVAEKYILGTIKNLPALLNQNVPPPDNDAPDKYIQLGSFWLLRGSEPVQPTDEYVLTPSVQKKLIDLARIVTTRRFPVLIEGPTSSGKTSSVEYLAKQTGHRFVRINNHEHTDLQEYLGSYMTDPTTGKLKFQDGVLVRALRAGDWIVLDELNLAPTDVLEALNRLLDDNRELVVPETNEVIRPHPNFMLFATQNPPGLYAGRKVLSRAFRNRFLEVHFDDVPQDELETILCQRCGIAQSHGRKIVAVFQELQKRRQVERVFETKNSFVTLRDLFRWANRHSEGYAENAAGGNYQHIAEQGYMLLAERARRADDRAVVKAVIEDIMKVNIDERALYDLNSTATQERIGVSVPIRSDIIWTGAMRRLFALVATALRYNEPVLLIGETGSGKTSVCELLALAMDRSLYSLSCHQNTETADLLGSQRPLRNRTALRDTAVLEATRVLRDMKFISEETIPGEPNHIARLIESALKSCQPDQAIYLREALSSLNRSASLFEWHDGPLVQAMREGGVFLLDEISLADDSVLERLNSVLEPSRQLVLAEKGGGDFSLLTVTAKAEFQLVATMNPGGDYGKKELSPALRNRFTEIWVPHVDERSDLFDIIQHSWKDHRLRAYTSRLLDFAEYTGSILKEKNILGLRDLLAWVSFSNFCTATTTLTLDVIFHHSARLTILDGVPSLSCVASLPPSELSRIRLALEAKLNELAPLLPEQDQMGETLEIGLRDKRFWVGSFSVAVGNLEPINSNLNLQAPTTHMNASRVVRALQIPKPLLLEGSPGVGKTSLILALAAMSGHSLCRINLSDQTDLIDLFGSDMPVEGGNPGEFAWRDAAFLRAMQSGDWVLLDEMNLAPQAVLEGLNAVLDHRGAVFIPELGREFTKHPDFRVFAAQNPLGQGGGRKGLPKSFVNRFTKVYVEALSRDDLQVICGLIDPSMDGLTDMLTFNERLCEQVIDQGRFGREGSPWEFNLRDLIRWISLWKSPGLPSTDSPLEYIEDAYLSRFRLLDDRQRARTLYNSNSSTTFNTRRLLSIGPDQVQFGHTLSTRNPGLVFPPSLALLQDQSLNMEVASKCADSGWLLILNGPAYSGKTSLVRTIASLRGANLQEFCMNPGTDATDLLGGFEHSSWGLKLKGLLSQIHSFLDKMLVSTGLLDGDLVNLARSLKSASEASGPKQAEDSSNILQAVRRRLSDLDTFDSLNLILQIDSFALEGTSSAGRFEWVDGPLVKAMKEGHWLVLDHCNLCNPAVLDRLNSLCETDGVLVLSERGTIDGEIPVIIPHPDFRLFMLLNPRYGELSRAMRNRGVEVTMASVESSVDVARIRQSARLLSSFEGNQDSLTEDTAAMQLLRRGLVMRSPAHTSPVVTPVLPSLVLAATDHQAFQMTSTLSTLEVPIDTKEGAEQQTIARLLFIATSVSRDSWHTLVHYLDALGHKSLAEVWNKLSGHSILEVCDKLRARIGTQRGVSSRFLFSQPVLPHLNTNLMAPALVPELYYESIVQESGWEAVVQTQALSPVTPLTSVPSDDLLSIMDKSRLVWGGLGTTVTIPRYVRLIAPLVATLHTTCQTALSTPDILSDPRAVDLVQRLCNYSRVLQQIADTPYADFAAIKSIVQLIGTVFAEPGPSPKVFQQAAEMTGKFMQDVQLRTGKGMLHLWSTMKQPGPATRSTQELISNMFVGSKFESDIGARRERLELAAMLFIQESPELIDCGNKLMNTENIQATHIMDETVPIFEHQETTLLIMSILSGVIHGTSRAQTNNTFFDLACRVSSVDLRALAPLRIILWEADLSTTNSSNPLPLLTDPLLLNGLSPQNIFASQLEWMRSCWLPSENETAGPQSILMSVEYPACLARCDPSSIRLGSYDQYREQIYTQELRTKIQVYLSPDERLLSLATLWVNSISLMLASFSAELTEEERSEFLRIQENLTRKRDNRAVYHAIIDLASRLRKCSYPLVAQMAEKHLSKLSNSFGSVMEHELNIVTYIGESWIRTAYMLLELYFPDVTMDPLGGQDSQRHLWSMQVNWLELYARVVEIGKQFGLQADHDPTLKRLHGRSYEAQKQYGQIKPSIVRGPEHLRHLTEMFSEVHAFLGQAIEPSRIFQLVESLNSNMTNAQAQEELVQQTIANLIRRLQQNYPTLSDIIAPLEYALQQLKLGLRLYAHSTMCPRINSHEISAATRSLLQRPSIQATEAILGLDLAIVVPITHLAVSNSEWILAQASALLLSNDIRKTPRLALRPLINLYNSFLDLWLSQKAREARAETQAQSLYKQNKFDSASHNEEAEMEREFNELFPEFGDILDGTTPAGKQTTHEIARNVMSVTSKDMREIHKLHSTWALLQSNSHTGSSHVYSTHSQLIGGLLAQIVQSYGNSLDASVDAGGFSHQVETLQASKARLEVTVAADFNFYQDHSILEMSKAARLLEGFHTRLAALIIEWPDQMVLHHLLERCQAIQQLRLDTPVAKTLSALEQLLLHTADWETYANKDNSLKAQQQQLTDLIVDWRRLELKCWSTILDKELASSVESVSSWWPRLYESIVSAVASFEDDPTKFSHHLQQLVPLLDAYFAESPLGQFEARLLLLQSFTELTRQLSEDSVPSNLFSRISDILQSLCVQYLGLLPFIRESLKKQRATLEKDIGDFIKLASWKDTNVHALKQSAQKTHHVLYKCIRKFREVIRQPISEIVSSHRSDENSALGKSPINSCSHEVQVQPITRLSAEESSPLRNINISLALQKYQGYVEGVGKQLIVNEGSELIHELATRVISEAKELADTVVPESEARDRHIKALASRKRRAWSDLLKELKRLGLSGAVTTDTLVQHEDRTSLLSLFIDPNHGRVFSEAISKNNIQFSKLLETLPEMRAAFPHHHSDISTRDFQRACNLVESSFSHVIEARNILKASLTAYNRICAQLERIVDIRALISKGDTIVWVGREFYSSAQSIQTKVAEVHASLIELVQDVTRFDIVTGTSNIPAPIKESLDDSVTKSSEILAAVSSLKEHGALLGTPVWTQGEVKVFERARSFISDLKETFHHIAANPSIPVRLFKPICDWLSSLEVPAPLDYTAAGPEEISPFADEVISKLLTGMQTIVASENLTTVLLNKDEIPDKTIRIAAEHTRKVASALGITDIEQTLGMFVDRMAGMTGSQIAYSIDRLTPFLQLYADLTRNGLSETLSWLGSVSRLTITLATTIRNIMQKGFCKPPDTQDEGENGKGGQELTDGTGMGEGAGTENISNQIEDESQVEGLKGEESGDKGDKDNDDKDAIEMSEDFAGGMEDVSGDEDEDDNSKSGSEADPEERIDDLDSADPNVVDEKLWNDETAAEKPEGQDQAGDDKTAESGEKSETAAKEDKPQQSKEKPKADESQKAAENDDAEADEQEEGMQEQEEQISDGKRMDDFVPEANTLDLPDDIDLGPDDDKEASDSEDEINDEDTVMGDAESVNNQSESHEPEPTSQETADDATAVDQDLAADEAMSEDNQREGEEQQDAGLGRQDAEGGNNQDTDESGVDGQGNSSAGQGQNNEGVNEQDEHETGEEQVPETNLDMANESEPTDPATGQKGTQTRSHGASQQPEQRSNQELPNPLRSLGDASKEIQRRVDEILNRQDARSTPPEPSQNAGEVEYMQDDDEDQEMQALGPSNEADETTKLRDLRIDETPLGILQDDPAANLDMEIDAVPPPNDAKQESVEARDHSLEAALTAEDVHRLHTERHDQTRNTTTNTETGAKREFELEEEAPLDSTDVENAVAEWQAEGHPVEGAEQIWRLYESLTQDSSHALCEQLRLILAPTRATRLRGDFRTGKRLNMKKLVPYVASDFTRDKIWLRRTRPAAREYQVLLAVDDSRSMARDPHTIHLTRQALALVARALEKLEVGELALARFGREMDVVHEFGAGTLQGGAALSNFTFDQPATDVLRLIESSLDMLRAARERSTSSTSADLWQLEIVISDGICQDHERLRTVLRRAEEERVMIVFVVVDAPARDGNESQESSIVSMLQPTIKMVNGKMDIQMERYLDTFPFRYFVVLRDVDALPSVLAGTLRQFFERISED</sequence>
<evidence type="ECO:0000256" key="5">
    <source>
        <dbReference type="ARBA" id="ARBA00022553"/>
    </source>
</evidence>
<evidence type="ECO:0000256" key="3">
    <source>
        <dbReference type="ARBA" id="ARBA00007188"/>
    </source>
</evidence>
<keyword evidence="5" id="KW-0597">Phosphoprotein</keyword>
<protein>
    <recommendedName>
        <fullName evidence="4 10">Midasin</fullName>
    </recommendedName>
</protein>
<dbReference type="CDD" id="cd00009">
    <property type="entry name" value="AAA"/>
    <property type="match status" value="1"/>
</dbReference>
<dbReference type="InterPro" id="IPR002035">
    <property type="entry name" value="VWF_A"/>
</dbReference>
<dbReference type="GO" id="GO:0000027">
    <property type="term" value="P:ribosomal large subunit assembly"/>
    <property type="evidence" value="ECO:0007669"/>
    <property type="project" value="InterPro"/>
</dbReference>
<comment type="similarity">
    <text evidence="3 10">Belongs to the midasin family.</text>
</comment>
<dbReference type="PIRSF" id="PIRSF010340">
    <property type="entry name" value="Midasin"/>
    <property type="match status" value="1"/>
</dbReference>
<dbReference type="PROSITE" id="PS50234">
    <property type="entry name" value="VWFA"/>
    <property type="match status" value="1"/>
</dbReference>
<dbReference type="GO" id="GO:0005524">
    <property type="term" value="F:ATP binding"/>
    <property type="evidence" value="ECO:0007669"/>
    <property type="project" value="UniProtKB-KW"/>
</dbReference>
<feature type="compositionally biased region" description="Basic and acidic residues" evidence="11">
    <location>
        <begin position="811"/>
        <end position="832"/>
    </location>
</feature>
<dbReference type="Pfam" id="PF17865">
    <property type="entry name" value="AAA_lid_5"/>
    <property type="match status" value="1"/>
</dbReference>
<evidence type="ECO:0000313" key="14">
    <source>
        <dbReference type="Proteomes" id="UP000663888"/>
    </source>
</evidence>
<dbReference type="FunFam" id="3.40.50.300:FF:000712">
    <property type="entry name" value="Midasin"/>
    <property type="match status" value="1"/>
</dbReference>
<feature type="domain" description="VWFA" evidence="12">
    <location>
        <begin position="4878"/>
        <end position="5089"/>
    </location>
</feature>
<feature type="compositionally biased region" description="Acidic residues" evidence="11">
    <location>
        <begin position="4451"/>
        <end position="4478"/>
    </location>
</feature>
<evidence type="ECO:0000256" key="6">
    <source>
        <dbReference type="ARBA" id="ARBA00022741"/>
    </source>
</evidence>
<feature type="compositionally biased region" description="Basic and acidic residues" evidence="11">
    <location>
        <begin position="4290"/>
        <end position="4309"/>
    </location>
</feature>
<evidence type="ECO:0000256" key="1">
    <source>
        <dbReference type="ARBA" id="ARBA00004604"/>
    </source>
</evidence>
<keyword evidence="6 10" id="KW-0547">Nucleotide-binding</keyword>
<dbReference type="InterPro" id="IPR036465">
    <property type="entry name" value="vWFA_dom_sf"/>
</dbReference>
<feature type="compositionally biased region" description="Low complexity" evidence="11">
    <location>
        <begin position="4555"/>
        <end position="4568"/>
    </location>
</feature>
<evidence type="ECO:0000256" key="9">
    <source>
        <dbReference type="ARBA" id="ARBA00023242"/>
    </source>
</evidence>
<feature type="compositionally biased region" description="Acidic residues" evidence="11">
    <location>
        <begin position="4338"/>
        <end position="4349"/>
    </location>
</feature>
<proteinExistence type="inferred from homology"/>
<feature type="compositionally biased region" description="Acidic residues" evidence="11">
    <location>
        <begin position="4414"/>
        <end position="4433"/>
    </location>
</feature>
<dbReference type="GO" id="GO:0016887">
    <property type="term" value="F:ATP hydrolysis activity"/>
    <property type="evidence" value="ECO:0007669"/>
    <property type="project" value="InterPro"/>
</dbReference>
<dbReference type="InterPro" id="IPR040848">
    <property type="entry name" value="AAA_lid_7"/>
</dbReference>
<dbReference type="GO" id="GO:0000055">
    <property type="term" value="P:ribosomal large subunit export from nucleus"/>
    <property type="evidence" value="ECO:0007669"/>
    <property type="project" value="TreeGrafter"/>
</dbReference>
<accession>A0A8H3BSJ6</accession>
<evidence type="ECO:0000256" key="10">
    <source>
        <dbReference type="PIRNR" id="PIRNR010340"/>
    </source>
</evidence>
<dbReference type="InterPro" id="IPR012099">
    <property type="entry name" value="Midasin"/>
</dbReference>
<evidence type="ECO:0000256" key="2">
    <source>
        <dbReference type="ARBA" id="ARBA00004642"/>
    </source>
</evidence>
<dbReference type="InterPro" id="IPR011704">
    <property type="entry name" value="ATPase_dyneun-rel_AAA"/>
</dbReference>
<dbReference type="PANTHER" id="PTHR48103:SF2">
    <property type="entry name" value="MIDASIN"/>
    <property type="match status" value="1"/>
</dbReference>